<evidence type="ECO:0000256" key="12">
    <source>
        <dbReference type="ARBA" id="ARBA00023235"/>
    </source>
</evidence>
<dbReference type="EMBL" id="BSNM01000006">
    <property type="protein sequence ID" value="GLQ30619.1"/>
    <property type="molecule type" value="Genomic_DNA"/>
</dbReference>
<dbReference type="PANTHER" id="PTHR30538">
    <property type="entry name" value="LYSINE 2,3-AMINOMUTASE-RELATED"/>
    <property type="match status" value="1"/>
</dbReference>
<keyword evidence="6 14" id="KW-0004">4Fe-4S</keyword>
<dbReference type="GO" id="GO:0016853">
    <property type="term" value="F:isomerase activity"/>
    <property type="evidence" value="ECO:0007669"/>
    <property type="project" value="UniProtKB-KW"/>
</dbReference>
<keyword evidence="11 14" id="KW-0411">Iron-sulfur</keyword>
<comment type="cofactor">
    <cofactor evidence="2 15">
        <name>pyridoxal 5'-phosphate</name>
        <dbReference type="ChEBI" id="CHEBI:597326"/>
    </cofactor>
</comment>
<dbReference type="InterPro" id="IPR007197">
    <property type="entry name" value="rSAM"/>
</dbReference>
<dbReference type="CDD" id="cd01335">
    <property type="entry name" value="Radical_SAM"/>
    <property type="match status" value="1"/>
</dbReference>
<keyword evidence="10" id="KW-0408">Iron</keyword>
<keyword evidence="12" id="KW-0413">Isomerase</keyword>
<dbReference type="PIRSF" id="PIRSF004911">
    <property type="entry name" value="DUF160"/>
    <property type="match status" value="1"/>
</dbReference>
<evidence type="ECO:0000259" key="16">
    <source>
        <dbReference type="PROSITE" id="PS51918"/>
    </source>
</evidence>
<dbReference type="NCBIfam" id="TIGR03821">
    <property type="entry name" value="EFP_modif_epmB"/>
    <property type="match status" value="1"/>
</dbReference>
<comment type="catalytic activity">
    <reaction evidence="1">
        <text>L-lysine = D-beta-lysine</text>
        <dbReference type="Rhea" id="RHEA:44148"/>
        <dbReference type="ChEBI" id="CHEBI:32551"/>
        <dbReference type="ChEBI" id="CHEBI:84138"/>
    </reaction>
</comment>
<dbReference type="PROSITE" id="PS51918">
    <property type="entry name" value="RADICAL_SAM"/>
    <property type="match status" value="1"/>
</dbReference>
<evidence type="ECO:0000256" key="6">
    <source>
        <dbReference type="ARBA" id="ARBA00022485"/>
    </source>
</evidence>
<evidence type="ECO:0000256" key="13">
    <source>
        <dbReference type="ARBA" id="ARBA00030756"/>
    </source>
</evidence>
<keyword evidence="9 15" id="KW-0663">Pyridoxal phosphate</keyword>
<dbReference type="GO" id="GO:0051539">
    <property type="term" value="F:4 iron, 4 sulfur cluster binding"/>
    <property type="evidence" value="ECO:0007669"/>
    <property type="project" value="UniProtKB-KW"/>
</dbReference>
<feature type="binding site" evidence="14">
    <location>
        <position position="126"/>
    </location>
    <ligand>
        <name>[4Fe-4S] cluster</name>
        <dbReference type="ChEBI" id="CHEBI:49883"/>
        <note>4Fe-4S-S-AdoMet</note>
    </ligand>
</feature>
<evidence type="ECO:0000256" key="4">
    <source>
        <dbReference type="ARBA" id="ARBA00008703"/>
    </source>
</evidence>
<comment type="caution">
    <text evidence="17">The sequence shown here is derived from an EMBL/GenBank/DDBJ whole genome shotgun (WGS) entry which is preliminary data.</text>
</comment>
<feature type="binding site" evidence="14">
    <location>
        <position position="119"/>
    </location>
    <ligand>
        <name>[4Fe-4S] cluster</name>
        <dbReference type="ChEBI" id="CHEBI:49883"/>
        <note>4Fe-4S-S-AdoMet</note>
    </ligand>
</feature>
<evidence type="ECO:0000256" key="3">
    <source>
        <dbReference type="ARBA" id="ARBA00001966"/>
    </source>
</evidence>
<evidence type="ECO:0000256" key="15">
    <source>
        <dbReference type="PIRSR" id="PIRSR603739-50"/>
    </source>
</evidence>
<dbReference type="GO" id="GO:0046872">
    <property type="term" value="F:metal ion binding"/>
    <property type="evidence" value="ECO:0007669"/>
    <property type="project" value="UniProtKB-KW"/>
</dbReference>
<evidence type="ECO:0000256" key="9">
    <source>
        <dbReference type="ARBA" id="ARBA00022898"/>
    </source>
</evidence>
<dbReference type="SFLD" id="SFLDS00029">
    <property type="entry name" value="Radical_SAM"/>
    <property type="match status" value="1"/>
</dbReference>
<dbReference type="SFLD" id="SFLDG01070">
    <property type="entry name" value="PLP-dependent"/>
    <property type="match status" value="1"/>
</dbReference>
<evidence type="ECO:0000256" key="1">
    <source>
        <dbReference type="ARBA" id="ARBA00001352"/>
    </source>
</evidence>
<gene>
    <name evidence="17" type="ORF">GCM10007876_10970</name>
</gene>
<evidence type="ECO:0000313" key="18">
    <source>
        <dbReference type="Proteomes" id="UP001161389"/>
    </source>
</evidence>
<dbReference type="InterPro" id="IPR022462">
    <property type="entry name" value="EpmB"/>
</dbReference>
<dbReference type="AlphaFoldDB" id="A0AA37S9D4"/>
<keyword evidence="8 14" id="KW-0479">Metal-binding</keyword>
<dbReference type="SFLD" id="SFLDF00314">
    <property type="entry name" value="L-lysine_2_3-aminomutase_(yjeK"/>
    <property type="match status" value="1"/>
</dbReference>
<dbReference type="InterPro" id="IPR013785">
    <property type="entry name" value="Aldolase_TIM"/>
</dbReference>
<dbReference type="Proteomes" id="UP001161389">
    <property type="component" value="Unassembled WGS sequence"/>
</dbReference>
<evidence type="ECO:0000256" key="10">
    <source>
        <dbReference type="ARBA" id="ARBA00023004"/>
    </source>
</evidence>
<feature type="domain" description="Radical SAM core" evidence="16">
    <location>
        <begin position="105"/>
        <end position="320"/>
    </location>
</feature>
<accession>A0AA37S9D4</accession>
<keyword evidence="18" id="KW-1185">Reference proteome</keyword>
<evidence type="ECO:0000256" key="7">
    <source>
        <dbReference type="ARBA" id="ARBA00022691"/>
    </source>
</evidence>
<dbReference type="InterPro" id="IPR003739">
    <property type="entry name" value="Lys_aminomutase/Glu_NH3_mut"/>
</dbReference>
<evidence type="ECO:0000256" key="14">
    <source>
        <dbReference type="PIRSR" id="PIRSR004911-1"/>
    </source>
</evidence>
<proteinExistence type="inferred from homology"/>
<comment type="cofactor">
    <cofactor evidence="3">
        <name>[4Fe-4S] cluster</name>
        <dbReference type="ChEBI" id="CHEBI:49883"/>
    </cofactor>
</comment>
<reference evidence="17" key="2">
    <citation type="submission" date="2023-01" db="EMBL/GenBank/DDBJ databases">
        <title>Draft genome sequence of Litoribrevibacter albus strain NBRC 110071.</title>
        <authorList>
            <person name="Sun Q."/>
            <person name="Mori K."/>
        </authorList>
    </citation>
    <scope>NUCLEOTIDE SEQUENCE</scope>
    <source>
        <strain evidence="17">NBRC 110071</strain>
    </source>
</reference>
<organism evidence="17 18">
    <name type="scientific">Litoribrevibacter albus</name>
    <dbReference type="NCBI Taxonomy" id="1473156"/>
    <lineage>
        <taxon>Bacteria</taxon>
        <taxon>Pseudomonadati</taxon>
        <taxon>Pseudomonadota</taxon>
        <taxon>Gammaproteobacteria</taxon>
        <taxon>Oceanospirillales</taxon>
        <taxon>Oceanospirillaceae</taxon>
        <taxon>Litoribrevibacter</taxon>
    </lineage>
</organism>
<reference evidence="17" key="1">
    <citation type="journal article" date="2014" name="Int. J. Syst. Evol. Microbiol.">
        <title>Complete genome sequence of Corynebacterium casei LMG S-19264T (=DSM 44701T), isolated from a smear-ripened cheese.</title>
        <authorList>
            <consortium name="US DOE Joint Genome Institute (JGI-PGF)"/>
            <person name="Walter F."/>
            <person name="Albersmeier A."/>
            <person name="Kalinowski J."/>
            <person name="Ruckert C."/>
        </authorList>
    </citation>
    <scope>NUCLEOTIDE SEQUENCE</scope>
    <source>
        <strain evidence="17">NBRC 110071</strain>
    </source>
</reference>
<dbReference type="RefSeq" id="WP_284379740.1">
    <property type="nucleotide sequence ID" value="NZ_BSNM01000006.1"/>
</dbReference>
<keyword evidence="7" id="KW-0949">S-adenosyl-L-methionine</keyword>
<dbReference type="PANTHER" id="PTHR30538:SF1">
    <property type="entry name" value="L-LYSINE 2,3-AMINOMUTASE"/>
    <property type="match status" value="1"/>
</dbReference>
<evidence type="ECO:0000256" key="2">
    <source>
        <dbReference type="ARBA" id="ARBA00001933"/>
    </source>
</evidence>
<protein>
    <recommendedName>
        <fullName evidence="5">L-lysine 2,3-aminomutase</fullName>
    </recommendedName>
    <alternativeName>
        <fullName evidence="13">EF-P post-translational modification enzyme B</fullName>
    </alternativeName>
</protein>
<evidence type="ECO:0000313" key="17">
    <source>
        <dbReference type="EMBL" id="GLQ30619.1"/>
    </source>
</evidence>
<dbReference type="Pfam" id="PF04055">
    <property type="entry name" value="Radical_SAM"/>
    <property type="match status" value="1"/>
</dbReference>
<feature type="binding site" evidence="14">
    <location>
        <position position="123"/>
    </location>
    <ligand>
        <name>[4Fe-4S] cluster</name>
        <dbReference type="ChEBI" id="CHEBI:49883"/>
        <note>4Fe-4S-S-AdoMet</note>
    </ligand>
</feature>
<dbReference type="NCBIfam" id="TIGR00238">
    <property type="entry name" value="KamA family radical SAM protein"/>
    <property type="match status" value="1"/>
</dbReference>
<comment type="similarity">
    <text evidence="4">Belongs to the radical SAM superfamily. KamA family.</text>
</comment>
<dbReference type="InterPro" id="IPR058240">
    <property type="entry name" value="rSAM_sf"/>
</dbReference>
<sequence length="335" mass="38373">MKLIQSEFDPRPQWKHELSNAIESVHQLLHILELDPAKLNLSDAANRQFPLRVPQSFVDRMQKGVANDPLLLQVLPITEEETLSPEYSQDPLEERNANPVPGLIHKYHNRVLLIGAQTCAINCRYCFRRHFPYQENRLSSQQLSDIEHYLHAHPEVDEVILSGGDPLANNDQQLAKLITRLNNIPHLERLRVHTRLPVVIPSRINDALLDWVNQSRLPITFVLHINHPNEINDELKDAVARLKSTSSILLNQAVLLKGINDDADTLLALSKKLFNAGILPYYLNLLDKVQGSQHFEVSEEEARELYQALMKRTSGYLVPKLVRELPDVPYKKPIK</sequence>
<evidence type="ECO:0000256" key="8">
    <source>
        <dbReference type="ARBA" id="ARBA00022723"/>
    </source>
</evidence>
<dbReference type="Gene3D" id="3.20.20.70">
    <property type="entry name" value="Aldolase class I"/>
    <property type="match status" value="1"/>
</dbReference>
<name>A0AA37S9D4_9GAMM</name>
<evidence type="ECO:0000256" key="5">
    <source>
        <dbReference type="ARBA" id="ARBA00022363"/>
    </source>
</evidence>
<dbReference type="SUPFAM" id="SSF102114">
    <property type="entry name" value="Radical SAM enzymes"/>
    <property type="match status" value="1"/>
</dbReference>
<feature type="modified residue" description="N6-(pyridoxal phosphate)lysine" evidence="15">
    <location>
        <position position="331"/>
    </location>
</feature>
<evidence type="ECO:0000256" key="11">
    <source>
        <dbReference type="ARBA" id="ARBA00023014"/>
    </source>
</evidence>